<sequence length="90" mass="9563">MIIFFAGAFDCFASIENEIYITMALSTGVILYGVDNRSGWESGVALYNVPGELVKDGTANKTPARSPKNCVRNSCLPLDLGDGSSPSLKS</sequence>
<dbReference type="Proteomes" id="UP001412239">
    <property type="component" value="Unassembled WGS sequence"/>
</dbReference>
<dbReference type="AlphaFoldDB" id="A0A292PS52"/>
<gene>
    <name evidence="1" type="ORF">GSTUAT00005460001</name>
</gene>
<accession>A0A292PS52</accession>
<evidence type="ECO:0000313" key="1">
    <source>
        <dbReference type="EMBL" id="CUS10379.1"/>
    </source>
</evidence>
<organism evidence="1 2">
    <name type="scientific">Tuber aestivum</name>
    <name type="common">summer truffle</name>
    <dbReference type="NCBI Taxonomy" id="59557"/>
    <lineage>
        <taxon>Eukaryota</taxon>
        <taxon>Fungi</taxon>
        <taxon>Dikarya</taxon>
        <taxon>Ascomycota</taxon>
        <taxon>Pezizomycotina</taxon>
        <taxon>Pezizomycetes</taxon>
        <taxon>Pezizales</taxon>
        <taxon>Tuberaceae</taxon>
        <taxon>Tuber</taxon>
    </lineage>
</organism>
<name>A0A292PS52_9PEZI</name>
<keyword evidence="2" id="KW-1185">Reference proteome</keyword>
<reference evidence="1" key="1">
    <citation type="submission" date="2015-10" db="EMBL/GenBank/DDBJ databases">
        <authorList>
            <person name="Regsiter A."/>
            <person name="william w."/>
        </authorList>
    </citation>
    <scope>NUCLEOTIDE SEQUENCE</scope>
    <source>
        <strain evidence="1">Montdore</strain>
    </source>
</reference>
<feature type="non-terminal residue" evidence="1">
    <location>
        <position position="1"/>
    </location>
</feature>
<dbReference type="EMBL" id="LN891048">
    <property type="protein sequence ID" value="CUS10379.1"/>
    <property type="molecule type" value="Genomic_DNA"/>
</dbReference>
<protein>
    <submittedName>
        <fullName evidence="1">Uncharacterized protein</fullName>
    </submittedName>
</protein>
<proteinExistence type="predicted"/>
<evidence type="ECO:0000313" key="2">
    <source>
        <dbReference type="Proteomes" id="UP001412239"/>
    </source>
</evidence>